<accession>A0A2A9CPU7</accession>
<evidence type="ECO:0000313" key="1">
    <source>
        <dbReference type="EMBL" id="PFG16477.1"/>
    </source>
</evidence>
<proteinExistence type="predicted"/>
<dbReference type="AlphaFoldDB" id="A0A2A9CPU7"/>
<dbReference type="RefSeq" id="WP_098460013.1">
    <property type="nucleotide sequence ID" value="NZ_PDJC01000001.1"/>
</dbReference>
<protein>
    <submittedName>
        <fullName evidence="1">Uncharacterized protein YdeI (YjbR/CyaY-like superfamily)</fullName>
    </submittedName>
</protein>
<comment type="caution">
    <text evidence="1">The sequence shown here is derived from an EMBL/GenBank/DDBJ whole genome shotgun (WGS) entry which is preliminary data.</text>
</comment>
<dbReference type="Pfam" id="PF13376">
    <property type="entry name" value="OmdA"/>
    <property type="match status" value="1"/>
</dbReference>
<dbReference type="OrthoDB" id="9796999at2"/>
<dbReference type="EMBL" id="PDJC01000001">
    <property type="protein sequence ID" value="PFG16477.1"/>
    <property type="molecule type" value="Genomic_DNA"/>
</dbReference>
<gene>
    <name evidence="1" type="ORF">ATK74_1016</name>
</gene>
<name>A0A2A9CPU7_9ACTN</name>
<organism evidence="1 2">
    <name type="scientific">Propionicimonas paludicola</name>
    <dbReference type="NCBI Taxonomy" id="185243"/>
    <lineage>
        <taxon>Bacteria</taxon>
        <taxon>Bacillati</taxon>
        <taxon>Actinomycetota</taxon>
        <taxon>Actinomycetes</taxon>
        <taxon>Propionibacteriales</taxon>
        <taxon>Nocardioidaceae</taxon>
        <taxon>Propionicimonas</taxon>
    </lineage>
</organism>
<keyword evidence="2" id="KW-1185">Reference proteome</keyword>
<reference evidence="1 2" key="1">
    <citation type="submission" date="2017-10" db="EMBL/GenBank/DDBJ databases">
        <title>Sequencing the genomes of 1000 actinobacteria strains.</title>
        <authorList>
            <person name="Klenk H.-P."/>
        </authorList>
    </citation>
    <scope>NUCLEOTIDE SEQUENCE [LARGE SCALE GENOMIC DNA]</scope>
    <source>
        <strain evidence="1 2">DSM 15597</strain>
    </source>
</reference>
<sequence>MAAADAELFHPSDLAELRTWLAENHGRGTGVWLVRWRSVTGRPTVSYEDVVCEALCWGWIDGQAKLIDDERTAQWVAPRKPGSGWAATNKARILELERQGRIQPAGRAVIDQAKADGSWTLLDSAEALQEPDELTAALNANPAARAAWDRFPPSVRKFGLTSIAMAKRPETKAARIATIVAKAACGERPA</sequence>
<evidence type="ECO:0000313" key="2">
    <source>
        <dbReference type="Proteomes" id="UP000226079"/>
    </source>
</evidence>
<dbReference type="Proteomes" id="UP000226079">
    <property type="component" value="Unassembled WGS sequence"/>
</dbReference>